<evidence type="ECO:0000313" key="3">
    <source>
        <dbReference type="EMBL" id="ABC29457.1"/>
    </source>
</evidence>
<dbReference type="AlphaFoldDB" id="Q2SIR7"/>
<dbReference type="Pfam" id="PF01841">
    <property type="entry name" value="Transglut_core"/>
    <property type="match status" value="1"/>
</dbReference>
<feature type="transmembrane region" description="Helical" evidence="1">
    <location>
        <begin position="85"/>
        <end position="103"/>
    </location>
</feature>
<feature type="transmembrane region" description="Helical" evidence="1">
    <location>
        <begin position="168"/>
        <end position="186"/>
    </location>
</feature>
<feature type="transmembrane region" description="Helical" evidence="1">
    <location>
        <begin position="134"/>
        <end position="156"/>
    </location>
</feature>
<evidence type="ECO:0000259" key="2">
    <source>
        <dbReference type="SMART" id="SM00460"/>
    </source>
</evidence>
<dbReference type="Gene3D" id="3.10.620.30">
    <property type="match status" value="1"/>
</dbReference>
<dbReference type="OrthoDB" id="9804872at2"/>
<keyword evidence="1" id="KW-1133">Transmembrane helix</keyword>
<dbReference type="PANTHER" id="PTHR42736:SF1">
    <property type="entry name" value="PROTEIN-GLUTAMINE GAMMA-GLUTAMYLTRANSFERASE"/>
    <property type="match status" value="1"/>
</dbReference>
<dbReference type="KEGG" id="hch:HCH_02669"/>
<feature type="transmembrane region" description="Helical" evidence="1">
    <location>
        <begin position="63"/>
        <end position="79"/>
    </location>
</feature>
<feature type="transmembrane region" description="Helical" evidence="1">
    <location>
        <begin position="558"/>
        <end position="578"/>
    </location>
</feature>
<dbReference type="PANTHER" id="PTHR42736">
    <property type="entry name" value="PROTEIN-GLUTAMINE GAMMA-GLUTAMYLTRANSFERASE"/>
    <property type="match status" value="1"/>
</dbReference>
<dbReference type="GO" id="GO:0008233">
    <property type="term" value="F:peptidase activity"/>
    <property type="evidence" value="ECO:0007669"/>
    <property type="project" value="UniProtKB-KW"/>
</dbReference>
<sequence>MFKRSFDESPALDTRALVWMVVSLAAAAGAHWNHVPVWLLGFACVSVFWRTRVYQGKWPAPSTWVKGGVMVVTSVAYVFSTQAQFTVETAVGFFVLAYALKLLELNQRRDAFLFSFMTLFLLCLGFLFSQSLFVSLYILIAMGLSFVALMAVNQSLKSRSIGSTFKGVYGSMAVAAPLLIVMYLFFPRFGPLWAMPLKSTTAFTGLDETMSPGDVANLAQSGERAFRIVFNGQRPAYRDLYWRALILDRYDGTSWKRSFSQTNRDRQGAVRPGARTQTEQWDYEVLLEPHNREWGFALDDAKVARGAPFSTPDQLVRFMRDVKSPEWYRVINQAEEYRESDQSFARFSGLPQGSNPRAAEWARQLRETSPDAATFIKTVLTHFNEEPYAYTLSPPLLTSQHRIDEFFFDTRRGFCEHYASTMAFILRAANIPSRVLAGYQGGEWNEQGGFLVVHQYDAHAWVEAWLPERGWVRVDPTAAVAPQRVESGIRDAVAEEGTFLQNTPLSLARYNHIGIFAWVTNNLEYMNYMWQKWVVNYDQEKQSSFFKRWFGDSDIKTMLMILAGVSVAVFLALSLLTLKAEWRRNKGDPMVRLYRSLLSRMHKKGLVLDAGLTPGQALALATKKWPRQRKMLQQIFSEFERNLYADDAGGGPDRVRRLKRDIKQLVLTP</sequence>
<dbReference type="STRING" id="349521.HCH_02669"/>
<dbReference type="SMART" id="SM00460">
    <property type="entry name" value="TGc"/>
    <property type="match status" value="1"/>
</dbReference>
<evidence type="ECO:0000313" key="4">
    <source>
        <dbReference type="Proteomes" id="UP000000238"/>
    </source>
</evidence>
<feature type="transmembrane region" description="Helical" evidence="1">
    <location>
        <begin position="35"/>
        <end position="51"/>
    </location>
</feature>
<dbReference type="InterPro" id="IPR052901">
    <property type="entry name" value="Bact_TGase-like"/>
</dbReference>
<keyword evidence="3" id="KW-0645">Protease</keyword>
<keyword evidence="1" id="KW-0812">Transmembrane</keyword>
<gene>
    <name evidence="3" type="ordered locus">HCH_02669</name>
</gene>
<dbReference type="RefSeq" id="WP_011396526.1">
    <property type="nucleotide sequence ID" value="NC_007645.1"/>
</dbReference>
<evidence type="ECO:0000256" key="1">
    <source>
        <dbReference type="SAM" id="Phobius"/>
    </source>
</evidence>
<dbReference type="InterPro" id="IPR021878">
    <property type="entry name" value="TgpA_N"/>
</dbReference>
<feature type="domain" description="Transglutaminase-like" evidence="2">
    <location>
        <begin position="407"/>
        <end position="478"/>
    </location>
</feature>
<dbReference type="GO" id="GO:0006508">
    <property type="term" value="P:proteolysis"/>
    <property type="evidence" value="ECO:0007669"/>
    <property type="project" value="UniProtKB-KW"/>
</dbReference>
<dbReference type="SUPFAM" id="SSF54001">
    <property type="entry name" value="Cysteine proteinases"/>
    <property type="match status" value="1"/>
</dbReference>
<reference evidence="3 4" key="1">
    <citation type="journal article" date="2005" name="Nucleic Acids Res.">
        <title>Genomic blueprint of Hahella chejuensis, a marine microbe producing an algicidal agent.</title>
        <authorList>
            <person name="Jeong H."/>
            <person name="Yim J.H."/>
            <person name="Lee C."/>
            <person name="Choi S.-H."/>
            <person name="Park Y.K."/>
            <person name="Yoon S.H."/>
            <person name="Hur C.-G."/>
            <person name="Kang H.-Y."/>
            <person name="Kim D."/>
            <person name="Lee H.H."/>
            <person name="Park K.H."/>
            <person name="Park S.-H."/>
            <person name="Park H.-S."/>
            <person name="Lee H.K."/>
            <person name="Oh T.K."/>
            <person name="Kim J.F."/>
        </authorList>
    </citation>
    <scope>NUCLEOTIDE SEQUENCE [LARGE SCALE GENOMIC DNA]</scope>
    <source>
        <strain evidence="3 4">KCTC 2396</strain>
    </source>
</reference>
<keyword evidence="1" id="KW-0472">Membrane</keyword>
<protein>
    <submittedName>
        <fullName evidence="3">Transglutaminase-like enzyme, putative cysteine protease</fullName>
    </submittedName>
</protein>
<organism evidence="3 4">
    <name type="scientific">Hahella chejuensis (strain KCTC 2396)</name>
    <dbReference type="NCBI Taxonomy" id="349521"/>
    <lineage>
        <taxon>Bacteria</taxon>
        <taxon>Pseudomonadati</taxon>
        <taxon>Pseudomonadota</taxon>
        <taxon>Gammaproteobacteria</taxon>
        <taxon>Oceanospirillales</taxon>
        <taxon>Hahellaceae</taxon>
        <taxon>Hahella</taxon>
    </lineage>
</organism>
<dbReference type="Pfam" id="PF11992">
    <property type="entry name" value="TgpA_N"/>
    <property type="match status" value="1"/>
</dbReference>
<proteinExistence type="predicted"/>
<name>Q2SIR7_HAHCH</name>
<dbReference type="Proteomes" id="UP000000238">
    <property type="component" value="Chromosome"/>
</dbReference>
<feature type="transmembrane region" description="Helical" evidence="1">
    <location>
        <begin position="110"/>
        <end position="128"/>
    </location>
</feature>
<accession>Q2SIR7</accession>
<keyword evidence="3" id="KW-0378">Hydrolase</keyword>
<keyword evidence="4" id="KW-1185">Reference proteome</keyword>
<dbReference type="HOGENOM" id="CLU_012397_0_0_6"/>
<dbReference type="InterPro" id="IPR038765">
    <property type="entry name" value="Papain-like_cys_pep_sf"/>
</dbReference>
<dbReference type="InterPro" id="IPR002931">
    <property type="entry name" value="Transglutaminase-like"/>
</dbReference>
<dbReference type="eggNOG" id="COG1305">
    <property type="taxonomic scope" value="Bacteria"/>
</dbReference>
<dbReference type="EMBL" id="CP000155">
    <property type="protein sequence ID" value="ABC29457.1"/>
    <property type="molecule type" value="Genomic_DNA"/>
</dbReference>